<accession>A0AA39ML35</accession>
<name>A0AA39ML35_9AGAR</name>
<sequence>MMEVRAVISIMIACRQVDWEVGCVRNARSYLHDPLLCVRYEVFTTNDVSRAAEGSFGSTRCISGEQAPEYNSTRGDDVGSAMGDFCEQSALANTLFVDKYIKTGVKAANPALDGCE</sequence>
<reference evidence="1" key="1">
    <citation type="submission" date="2023-06" db="EMBL/GenBank/DDBJ databases">
        <authorList>
            <consortium name="Lawrence Berkeley National Laboratory"/>
            <person name="Ahrendt S."/>
            <person name="Sahu N."/>
            <person name="Indic B."/>
            <person name="Wong-Bajracharya J."/>
            <person name="Merenyi Z."/>
            <person name="Ke H.-M."/>
            <person name="Monk M."/>
            <person name="Kocsube S."/>
            <person name="Drula E."/>
            <person name="Lipzen A."/>
            <person name="Balint B."/>
            <person name="Henrissat B."/>
            <person name="Andreopoulos B."/>
            <person name="Martin F.M."/>
            <person name="Harder C.B."/>
            <person name="Rigling D."/>
            <person name="Ford K.L."/>
            <person name="Foster G.D."/>
            <person name="Pangilinan J."/>
            <person name="Papanicolaou A."/>
            <person name="Barry K."/>
            <person name="LaButti K."/>
            <person name="Viragh M."/>
            <person name="Koriabine M."/>
            <person name="Yan M."/>
            <person name="Riley R."/>
            <person name="Champramary S."/>
            <person name="Plett K.L."/>
            <person name="Tsai I.J."/>
            <person name="Slot J."/>
            <person name="Sipos G."/>
            <person name="Plett J."/>
            <person name="Nagy L.G."/>
            <person name="Grigoriev I.V."/>
        </authorList>
    </citation>
    <scope>NUCLEOTIDE SEQUENCE</scope>
    <source>
        <strain evidence="1">FPL87.14</strain>
    </source>
</reference>
<evidence type="ECO:0000313" key="2">
    <source>
        <dbReference type="Proteomes" id="UP001175226"/>
    </source>
</evidence>
<dbReference type="AlphaFoldDB" id="A0AA39ML35"/>
<protein>
    <submittedName>
        <fullName evidence="1">Uncharacterized protein</fullName>
    </submittedName>
</protein>
<dbReference type="Proteomes" id="UP001175226">
    <property type="component" value="Unassembled WGS sequence"/>
</dbReference>
<proteinExistence type="predicted"/>
<evidence type="ECO:0000313" key="1">
    <source>
        <dbReference type="EMBL" id="KAK0438257.1"/>
    </source>
</evidence>
<organism evidence="1 2">
    <name type="scientific">Armillaria borealis</name>
    <dbReference type="NCBI Taxonomy" id="47425"/>
    <lineage>
        <taxon>Eukaryota</taxon>
        <taxon>Fungi</taxon>
        <taxon>Dikarya</taxon>
        <taxon>Basidiomycota</taxon>
        <taxon>Agaricomycotina</taxon>
        <taxon>Agaricomycetes</taxon>
        <taxon>Agaricomycetidae</taxon>
        <taxon>Agaricales</taxon>
        <taxon>Marasmiineae</taxon>
        <taxon>Physalacriaceae</taxon>
        <taxon>Armillaria</taxon>
    </lineage>
</organism>
<comment type="caution">
    <text evidence="1">The sequence shown here is derived from an EMBL/GenBank/DDBJ whole genome shotgun (WGS) entry which is preliminary data.</text>
</comment>
<dbReference type="EMBL" id="JAUEPT010000044">
    <property type="protein sequence ID" value="KAK0438257.1"/>
    <property type="molecule type" value="Genomic_DNA"/>
</dbReference>
<gene>
    <name evidence="1" type="ORF">EV421DRAFT_1906792</name>
</gene>
<keyword evidence="2" id="KW-1185">Reference proteome</keyword>